<feature type="region of interest" description="Disordered" evidence="7">
    <location>
        <begin position="132"/>
        <end position="160"/>
    </location>
</feature>
<dbReference type="GO" id="GO:0005741">
    <property type="term" value="C:mitochondrial outer membrane"/>
    <property type="evidence" value="ECO:0007669"/>
    <property type="project" value="UniProtKB-SubCell"/>
</dbReference>
<keyword evidence="4" id="KW-1000">Mitochondrion outer membrane</keyword>
<keyword evidence="6" id="KW-0496">Mitochondrion</keyword>
<comment type="similarity">
    <text evidence="2">Belongs to the FIS1 family.</text>
</comment>
<dbReference type="AlphaFoldDB" id="A0A565BRL4"/>
<dbReference type="Proteomes" id="UP000489600">
    <property type="component" value="Unassembled WGS sequence"/>
</dbReference>
<dbReference type="InterPro" id="IPR011990">
    <property type="entry name" value="TPR-like_helical_dom_sf"/>
</dbReference>
<evidence type="ECO:0000256" key="1">
    <source>
        <dbReference type="ARBA" id="ARBA00004572"/>
    </source>
</evidence>
<evidence type="ECO:0000256" key="3">
    <source>
        <dbReference type="ARBA" id="ARBA00022692"/>
    </source>
</evidence>
<protein>
    <submittedName>
        <fullName evidence="8">Uncharacterized protein</fullName>
    </submittedName>
</protein>
<dbReference type="Pfam" id="PF14852">
    <property type="entry name" value="Fis1_TPR_N"/>
    <property type="match status" value="1"/>
</dbReference>
<dbReference type="PANTHER" id="PTHR13247:SF0">
    <property type="entry name" value="MITOCHONDRIAL FISSION 1 PROTEIN"/>
    <property type="match status" value="1"/>
</dbReference>
<dbReference type="InterPro" id="IPR028058">
    <property type="entry name" value="Fis1_TPR_N"/>
</dbReference>
<dbReference type="EMBL" id="CABITT030000005">
    <property type="protein sequence ID" value="VVB04007.1"/>
    <property type="molecule type" value="Genomic_DNA"/>
</dbReference>
<evidence type="ECO:0000313" key="8">
    <source>
        <dbReference type="EMBL" id="VVB04007.1"/>
    </source>
</evidence>
<sequence length="226" mass="25547">MDSAFYPEFLEPSSMESRYHIEFTKLKLTSKCGFGRVIHVLKKEMLILMMKRCEKEATDVAGSKELYKERLMRLSWALVLSHQAGDVQCGIGMLEAFLANSDPPLKHPKKLHLLVVMKPGWRQALVLKESIQDKNGGSGDDEEKELLSKESSGSYDDEENEHLSKEKDLLMVHLLRTACSSKELLSDSLLQITGELIELGLLHEGVLELALSHLQTFISFSMMHTN</sequence>
<organism evidence="8 9">
    <name type="scientific">Arabis nemorensis</name>
    <dbReference type="NCBI Taxonomy" id="586526"/>
    <lineage>
        <taxon>Eukaryota</taxon>
        <taxon>Viridiplantae</taxon>
        <taxon>Streptophyta</taxon>
        <taxon>Embryophyta</taxon>
        <taxon>Tracheophyta</taxon>
        <taxon>Spermatophyta</taxon>
        <taxon>Magnoliopsida</taxon>
        <taxon>eudicotyledons</taxon>
        <taxon>Gunneridae</taxon>
        <taxon>Pentapetalae</taxon>
        <taxon>rosids</taxon>
        <taxon>malvids</taxon>
        <taxon>Brassicales</taxon>
        <taxon>Brassicaceae</taxon>
        <taxon>Arabideae</taxon>
        <taxon>Arabis</taxon>
    </lineage>
</organism>
<evidence type="ECO:0000256" key="6">
    <source>
        <dbReference type="ARBA" id="ARBA00023128"/>
    </source>
</evidence>
<evidence type="ECO:0000256" key="7">
    <source>
        <dbReference type="SAM" id="MobiDB-lite"/>
    </source>
</evidence>
<keyword evidence="5" id="KW-1133">Transmembrane helix</keyword>
<name>A0A565BRL4_9BRAS</name>
<evidence type="ECO:0000256" key="5">
    <source>
        <dbReference type="ARBA" id="ARBA00022989"/>
    </source>
</evidence>
<accession>A0A565BRL4</accession>
<dbReference type="PANTHER" id="PTHR13247">
    <property type="entry name" value="TETRATRICOPEPTIDE REPEAT PROTEIN 11 TPR REPEAT PROTEIN 11"/>
    <property type="match status" value="1"/>
</dbReference>
<keyword evidence="5" id="KW-0472">Membrane</keyword>
<comment type="caution">
    <text evidence="8">The sequence shown here is derived from an EMBL/GenBank/DDBJ whole genome shotgun (WGS) entry which is preliminary data.</text>
</comment>
<dbReference type="GO" id="GO:0000266">
    <property type="term" value="P:mitochondrial fission"/>
    <property type="evidence" value="ECO:0007669"/>
    <property type="project" value="InterPro"/>
</dbReference>
<keyword evidence="9" id="KW-1185">Reference proteome</keyword>
<keyword evidence="3" id="KW-0812">Transmembrane</keyword>
<evidence type="ECO:0000256" key="4">
    <source>
        <dbReference type="ARBA" id="ARBA00022787"/>
    </source>
</evidence>
<dbReference type="Gene3D" id="1.25.40.10">
    <property type="entry name" value="Tetratricopeptide repeat domain"/>
    <property type="match status" value="1"/>
</dbReference>
<reference evidence="8" key="1">
    <citation type="submission" date="2019-07" db="EMBL/GenBank/DDBJ databases">
        <authorList>
            <person name="Dittberner H."/>
        </authorList>
    </citation>
    <scope>NUCLEOTIDE SEQUENCE [LARGE SCALE GENOMIC DNA]</scope>
</reference>
<evidence type="ECO:0000256" key="2">
    <source>
        <dbReference type="ARBA" id="ARBA00008937"/>
    </source>
</evidence>
<dbReference type="OrthoDB" id="421154at2759"/>
<dbReference type="GO" id="GO:0000422">
    <property type="term" value="P:autophagy of mitochondrion"/>
    <property type="evidence" value="ECO:0007669"/>
    <property type="project" value="TreeGrafter"/>
</dbReference>
<dbReference type="InterPro" id="IPR016543">
    <property type="entry name" value="Fis1"/>
</dbReference>
<proteinExistence type="inferred from homology"/>
<dbReference type="GO" id="GO:0005778">
    <property type="term" value="C:peroxisomal membrane"/>
    <property type="evidence" value="ECO:0007669"/>
    <property type="project" value="TreeGrafter"/>
</dbReference>
<comment type="subcellular location">
    <subcellularLocation>
        <location evidence="1">Mitochondrion outer membrane</location>
        <topology evidence="1">Single-pass membrane protein</topology>
    </subcellularLocation>
</comment>
<dbReference type="GO" id="GO:0016559">
    <property type="term" value="P:peroxisome fission"/>
    <property type="evidence" value="ECO:0007669"/>
    <property type="project" value="TreeGrafter"/>
</dbReference>
<evidence type="ECO:0000313" key="9">
    <source>
        <dbReference type="Proteomes" id="UP000489600"/>
    </source>
</evidence>
<gene>
    <name evidence="8" type="ORF">ANE_LOCUS14451</name>
</gene>